<dbReference type="InterPro" id="IPR033177">
    <property type="entry name" value="PSD-B"/>
</dbReference>
<dbReference type="Pfam" id="PF02666">
    <property type="entry name" value="PS_Dcarbxylase"/>
    <property type="match status" value="1"/>
</dbReference>
<dbReference type="GO" id="GO:0004609">
    <property type="term" value="F:phosphatidylserine decarboxylase activity"/>
    <property type="evidence" value="ECO:0007669"/>
    <property type="project" value="UniProtKB-EC"/>
</dbReference>
<name>A0A3B0Z9Q2_9ZZZZ</name>
<comment type="pathway">
    <text evidence="13">Phospholipid metabolism; phosphatidylethanolamine biosynthesis.</text>
</comment>
<evidence type="ECO:0000256" key="5">
    <source>
        <dbReference type="ARBA" id="ARBA00022516"/>
    </source>
</evidence>
<organism evidence="14">
    <name type="scientific">hydrothermal vent metagenome</name>
    <dbReference type="NCBI Taxonomy" id="652676"/>
    <lineage>
        <taxon>unclassified sequences</taxon>
        <taxon>metagenomes</taxon>
        <taxon>ecological metagenomes</taxon>
    </lineage>
</organism>
<dbReference type="GO" id="GO:0006646">
    <property type="term" value="P:phosphatidylethanolamine biosynthetic process"/>
    <property type="evidence" value="ECO:0007669"/>
    <property type="project" value="UniProtKB-UniPathway"/>
</dbReference>
<dbReference type="InterPro" id="IPR033178">
    <property type="entry name" value="PSD_type1_pro"/>
</dbReference>
<evidence type="ECO:0000256" key="12">
    <source>
        <dbReference type="ARBA" id="ARBA00023317"/>
    </source>
</evidence>
<keyword evidence="9" id="KW-0594">Phospholipid biosynthesis</keyword>
<dbReference type="PANTHER" id="PTHR10067">
    <property type="entry name" value="PHOSPHATIDYLSERINE DECARBOXYLASE"/>
    <property type="match status" value="1"/>
</dbReference>
<evidence type="ECO:0000256" key="3">
    <source>
        <dbReference type="ARBA" id="ARBA00012243"/>
    </source>
</evidence>
<evidence type="ECO:0000256" key="4">
    <source>
        <dbReference type="ARBA" id="ARBA00022475"/>
    </source>
</evidence>
<sequence>MLNKFKDVAITLLTQYPWPHHALSRVVHALTRIKLRPIKNWLIRRGIKAFNIDMSIAQHSNLERYESFNHFFTRELKPEARPIVQGKHELASPADGLVSQLGKITQGEIFQAKGHSFDVTTLLGGSSERAAPFINGCFNNIYLSPKDYHRVHMPCTGTLKEMVHVPGRLFSVSPRTTRVVPGLCARNERVVALFDTEYGTMAMVLVGAIFVGSIDTVWSGNVAPRPGNLVQLWDYTLAHKDNPPITLQRGEEMGRFNMGSTIILLFGDQAATWDKTIQPESFVQMGQLLGSGQPVSF</sequence>
<dbReference type="EC" id="4.1.1.65" evidence="3"/>
<evidence type="ECO:0000256" key="6">
    <source>
        <dbReference type="ARBA" id="ARBA00022793"/>
    </source>
</evidence>
<keyword evidence="10 14" id="KW-0456">Lyase</keyword>
<proteinExistence type="inferred from homology"/>
<dbReference type="InterPro" id="IPR003817">
    <property type="entry name" value="PS_Dcarbxylase"/>
</dbReference>
<reference evidence="14" key="1">
    <citation type="submission" date="2018-06" db="EMBL/GenBank/DDBJ databases">
        <authorList>
            <person name="Zhirakovskaya E."/>
        </authorList>
    </citation>
    <scope>NUCLEOTIDE SEQUENCE</scope>
</reference>
<keyword evidence="7" id="KW-0443">Lipid metabolism</keyword>
<keyword evidence="5" id="KW-0444">Lipid biosynthesis</keyword>
<evidence type="ECO:0000256" key="10">
    <source>
        <dbReference type="ARBA" id="ARBA00023239"/>
    </source>
</evidence>
<evidence type="ECO:0000256" key="9">
    <source>
        <dbReference type="ARBA" id="ARBA00023209"/>
    </source>
</evidence>
<evidence type="ECO:0000256" key="7">
    <source>
        <dbReference type="ARBA" id="ARBA00023098"/>
    </source>
</evidence>
<dbReference type="HAMAP" id="MF_00662">
    <property type="entry name" value="PS_decarb_PSD_B_type1"/>
    <property type="match status" value="1"/>
</dbReference>
<evidence type="ECO:0000256" key="11">
    <source>
        <dbReference type="ARBA" id="ARBA00023264"/>
    </source>
</evidence>
<evidence type="ECO:0000256" key="8">
    <source>
        <dbReference type="ARBA" id="ARBA00023136"/>
    </source>
</evidence>
<evidence type="ECO:0000256" key="13">
    <source>
        <dbReference type="ARBA" id="ARBA00024326"/>
    </source>
</evidence>
<protein>
    <recommendedName>
        <fullName evidence="3">phosphatidylserine decarboxylase</fullName>
        <ecNumber evidence="3">4.1.1.65</ecNumber>
    </recommendedName>
</protein>
<dbReference type="EMBL" id="UOFO01000038">
    <property type="protein sequence ID" value="VAW84272.1"/>
    <property type="molecule type" value="Genomic_DNA"/>
</dbReference>
<evidence type="ECO:0000256" key="1">
    <source>
        <dbReference type="ARBA" id="ARBA00001928"/>
    </source>
</evidence>
<keyword evidence="11" id="KW-1208">Phospholipid metabolism</keyword>
<dbReference type="AlphaFoldDB" id="A0A3B0Z9Q2"/>
<gene>
    <name evidence="14" type="ORF">MNBD_GAMMA16-1103</name>
</gene>
<evidence type="ECO:0000313" key="14">
    <source>
        <dbReference type="EMBL" id="VAW84272.1"/>
    </source>
</evidence>
<keyword evidence="4" id="KW-1003">Cell membrane</keyword>
<accession>A0A3B0Z9Q2</accession>
<dbReference type="PANTHER" id="PTHR10067:SF6">
    <property type="entry name" value="PHOSPHATIDYLSERINE DECARBOXYLASE PROENZYME, MITOCHONDRIAL"/>
    <property type="match status" value="1"/>
</dbReference>
<evidence type="ECO:0000256" key="2">
    <source>
        <dbReference type="ARBA" id="ARBA00005189"/>
    </source>
</evidence>
<keyword evidence="6" id="KW-0210">Decarboxylase</keyword>
<dbReference type="NCBIfam" id="TIGR00163">
    <property type="entry name" value="PS_decarb"/>
    <property type="match status" value="1"/>
</dbReference>
<keyword evidence="12" id="KW-0670">Pyruvate</keyword>
<comment type="pathway">
    <text evidence="2">Lipid metabolism.</text>
</comment>
<keyword evidence="8" id="KW-0472">Membrane</keyword>
<dbReference type="UniPathway" id="UPA00558"/>
<comment type="cofactor">
    <cofactor evidence="1">
        <name>pyruvate</name>
        <dbReference type="ChEBI" id="CHEBI:15361"/>
    </cofactor>
</comment>